<keyword evidence="1" id="KW-0812">Transmembrane</keyword>
<reference evidence="2 3" key="1">
    <citation type="journal article" date="2016" name="Nat. Commun.">
        <title>Thousands of microbial genomes shed light on interconnected biogeochemical processes in an aquifer system.</title>
        <authorList>
            <person name="Anantharaman K."/>
            <person name="Brown C.T."/>
            <person name="Hug L.A."/>
            <person name="Sharon I."/>
            <person name="Castelle C.J."/>
            <person name="Probst A.J."/>
            <person name="Thomas B.C."/>
            <person name="Singh A."/>
            <person name="Wilkins M.J."/>
            <person name="Karaoz U."/>
            <person name="Brodie E.L."/>
            <person name="Williams K.H."/>
            <person name="Hubbard S.S."/>
            <person name="Banfield J.F."/>
        </authorList>
    </citation>
    <scope>NUCLEOTIDE SEQUENCE [LARGE SCALE GENOMIC DNA]</scope>
</reference>
<sequence length="61" mass="7107">MNQKELLWISITIFLTIVAWMFVDIYLAGLNINRDVNAQSLQVIDFNLNTDVLNEINNRQP</sequence>
<gene>
    <name evidence="2" type="ORF">A2866_05390</name>
</gene>
<comment type="caution">
    <text evidence="2">The sequence shown here is derived from an EMBL/GenBank/DDBJ whole genome shotgun (WGS) entry which is preliminary data.</text>
</comment>
<feature type="transmembrane region" description="Helical" evidence="1">
    <location>
        <begin position="6"/>
        <end position="27"/>
    </location>
</feature>
<keyword evidence="1" id="KW-1133">Transmembrane helix</keyword>
<organism evidence="2 3">
    <name type="scientific">Candidatus Roizmanbacteria bacterium RIFCSPHIGHO2_01_FULL_39_8</name>
    <dbReference type="NCBI Taxonomy" id="1802033"/>
    <lineage>
        <taxon>Bacteria</taxon>
        <taxon>Candidatus Roizmaniibacteriota</taxon>
    </lineage>
</organism>
<evidence type="ECO:0000256" key="1">
    <source>
        <dbReference type="SAM" id="Phobius"/>
    </source>
</evidence>
<name>A0A1F7GTR1_9BACT</name>
<dbReference type="AlphaFoldDB" id="A0A1F7GTR1"/>
<evidence type="ECO:0000313" key="2">
    <source>
        <dbReference type="EMBL" id="OGK22318.1"/>
    </source>
</evidence>
<dbReference type="Proteomes" id="UP000177026">
    <property type="component" value="Unassembled WGS sequence"/>
</dbReference>
<evidence type="ECO:0000313" key="3">
    <source>
        <dbReference type="Proteomes" id="UP000177026"/>
    </source>
</evidence>
<proteinExistence type="predicted"/>
<protein>
    <submittedName>
        <fullName evidence="2">Uncharacterized protein</fullName>
    </submittedName>
</protein>
<accession>A0A1F7GTR1</accession>
<keyword evidence="1" id="KW-0472">Membrane</keyword>
<dbReference type="EMBL" id="MFZI01000001">
    <property type="protein sequence ID" value="OGK22318.1"/>
    <property type="molecule type" value="Genomic_DNA"/>
</dbReference>